<gene>
    <name evidence="2" type="ORF">niasHT_005650</name>
</gene>
<evidence type="ECO:0000313" key="2">
    <source>
        <dbReference type="EMBL" id="KAL3118291.1"/>
    </source>
</evidence>
<evidence type="ECO:0000313" key="3">
    <source>
        <dbReference type="Proteomes" id="UP001620626"/>
    </source>
</evidence>
<evidence type="ECO:0000256" key="1">
    <source>
        <dbReference type="SAM" id="MobiDB-lite"/>
    </source>
</evidence>
<dbReference type="Proteomes" id="UP001620626">
    <property type="component" value="Unassembled WGS sequence"/>
</dbReference>
<reference evidence="2 3" key="1">
    <citation type="submission" date="2024-10" db="EMBL/GenBank/DDBJ databases">
        <authorList>
            <person name="Kim D."/>
        </authorList>
    </citation>
    <scope>NUCLEOTIDE SEQUENCE [LARGE SCALE GENOMIC DNA]</scope>
    <source>
        <strain evidence="2">BH-2024</strain>
    </source>
</reference>
<organism evidence="2 3">
    <name type="scientific">Heterodera trifolii</name>
    <dbReference type="NCBI Taxonomy" id="157864"/>
    <lineage>
        <taxon>Eukaryota</taxon>
        <taxon>Metazoa</taxon>
        <taxon>Ecdysozoa</taxon>
        <taxon>Nematoda</taxon>
        <taxon>Chromadorea</taxon>
        <taxon>Rhabditida</taxon>
        <taxon>Tylenchina</taxon>
        <taxon>Tylenchomorpha</taxon>
        <taxon>Tylenchoidea</taxon>
        <taxon>Heteroderidae</taxon>
        <taxon>Heteroderinae</taxon>
        <taxon>Heterodera</taxon>
    </lineage>
</organism>
<name>A0ABD2LST7_9BILA</name>
<dbReference type="AlphaFoldDB" id="A0ABD2LST7"/>
<protein>
    <submittedName>
        <fullName evidence="2">Uncharacterized protein</fullName>
    </submittedName>
</protein>
<dbReference type="EMBL" id="JBICBT010000286">
    <property type="protein sequence ID" value="KAL3118291.1"/>
    <property type="molecule type" value="Genomic_DNA"/>
</dbReference>
<feature type="region of interest" description="Disordered" evidence="1">
    <location>
        <begin position="106"/>
        <end position="130"/>
    </location>
</feature>
<accession>A0ABD2LST7</accession>
<proteinExistence type="predicted"/>
<keyword evidence="3" id="KW-1185">Reference proteome</keyword>
<comment type="caution">
    <text evidence="2">The sequence shown here is derived from an EMBL/GenBank/DDBJ whole genome shotgun (WGS) entry which is preliminary data.</text>
</comment>
<sequence length="268" mass="30395">MDSELSAKVQQQAQMCRFLRSHVSDLKNLSLNYSARLELLEKWAGNEQYSPYPSNTPSPVSPAVLHETLEMIQQQSMQHEQLANRVLDKGNTELAVVQVAVSSLKRAMTRSPNTDQTSSSSSLKRRRLMSEEQNEAASLAMAAFTHLQNHIAEKGQLLESRVKKLEDGAAESVEVQVDKMRREMEQNLRQEMMEREQRIDQKWSVLLLKEREKTQQIATQASEVIGHLMMENGEKEGKENKQEGEKLIVSERCLCALSQSLQAMNPSA</sequence>